<evidence type="ECO:0008006" key="2">
    <source>
        <dbReference type="Google" id="ProtNLM"/>
    </source>
</evidence>
<organism evidence="1">
    <name type="scientific">Cryptomonas curvata</name>
    <dbReference type="NCBI Taxonomy" id="233186"/>
    <lineage>
        <taxon>Eukaryota</taxon>
        <taxon>Cryptophyceae</taxon>
        <taxon>Cryptomonadales</taxon>
        <taxon>Cryptomonadaceae</taxon>
        <taxon>Cryptomonas</taxon>
    </lineage>
</organism>
<evidence type="ECO:0000313" key="1">
    <source>
        <dbReference type="EMBL" id="CAD8643393.1"/>
    </source>
</evidence>
<dbReference type="AlphaFoldDB" id="A0A7S0MLK9"/>
<name>A0A7S0MLK9_9CRYP</name>
<reference evidence="1" key="1">
    <citation type="submission" date="2021-01" db="EMBL/GenBank/DDBJ databases">
        <authorList>
            <person name="Corre E."/>
            <person name="Pelletier E."/>
            <person name="Niang G."/>
            <person name="Scheremetjew M."/>
            <person name="Finn R."/>
            <person name="Kale V."/>
            <person name="Holt S."/>
            <person name="Cochrane G."/>
            <person name="Meng A."/>
            <person name="Brown T."/>
            <person name="Cohen L."/>
        </authorList>
    </citation>
    <scope>NUCLEOTIDE SEQUENCE</scope>
    <source>
        <strain evidence="1">CCAP979/52</strain>
    </source>
</reference>
<dbReference type="EMBL" id="HBEZ01038323">
    <property type="protein sequence ID" value="CAD8643393.1"/>
    <property type="molecule type" value="Transcribed_RNA"/>
</dbReference>
<sequence>MEGINIIDYKLERSHEAFGELVIHLQNLYESIREYCDHKFSVKGGLACKDGIWLVTLEKDTVYRAEILAWTDGGGQNKLKEFFAETNPFACVTDELLTSLNMEFSEKDGTPFLGIGACGCVVLVQNVDQQEDQSKIVQALKVVYGDSNVALLKAEFATNQEILQVEKAESVIVKASSMTAAHTGAGMLMHEVCDVYEGKHVKQRKDALASLLNLHLLGFYHGDARKENLVKFCSGLKWCDLQRAGKLDQLNPTLAQAKVGKDVLQLLTSLGYTPESSEQSGALLGQYWTKLSKASLEALVSAICPEFFLADREISAK</sequence>
<accession>A0A7S0MLK9</accession>
<gene>
    <name evidence="1" type="ORF">CCUR1050_LOCUS21077</name>
</gene>
<protein>
    <recommendedName>
        <fullName evidence="2">Protein kinase domain-containing protein</fullName>
    </recommendedName>
</protein>
<proteinExistence type="predicted"/>